<comment type="caution">
    <text evidence="1">The sequence shown here is derived from an EMBL/GenBank/DDBJ whole genome shotgun (WGS) entry which is preliminary data.</text>
</comment>
<evidence type="ECO:0000313" key="2">
    <source>
        <dbReference type="Proteomes" id="UP000684084"/>
    </source>
</evidence>
<sequence length="212" mass="24388">MVSLSKTALYGLSLHGRNMACSVAGVAAYYGSNMTNNVYAALRETHNTTASATIESLSREINISKEYVENIQLKYQFVKLTSLFLEITELLYADNDKSSYIYNEVYKIYEDIHSRIKSSTGISRKGKNVSWEKKVKHILKDENIFEENGLYRMNPIRMKCFVGKMLVEEYENYCYEADDNNVKNIAYVLITTIDSIMNDMDIDAISHQLKLY</sequence>
<organism evidence="1 2">
    <name type="scientific">Rhizophagus irregularis</name>
    <dbReference type="NCBI Taxonomy" id="588596"/>
    <lineage>
        <taxon>Eukaryota</taxon>
        <taxon>Fungi</taxon>
        <taxon>Fungi incertae sedis</taxon>
        <taxon>Mucoromycota</taxon>
        <taxon>Glomeromycotina</taxon>
        <taxon>Glomeromycetes</taxon>
        <taxon>Glomerales</taxon>
        <taxon>Glomeraceae</taxon>
        <taxon>Rhizophagus</taxon>
    </lineage>
</organism>
<dbReference type="AlphaFoldDB" id="A0A916EDX2"/>
<protein>
    <submittedName>
        <fullName evidence="1">Uncharacterized protein</fullName>
    </submittedName>
</protein>
<accession>A0A916EDX2</accession>
<dbReference type="Proteomes" id="UP000684084">
    <property type="component" value="Unassembled WGS sequence"/>
</dbReference>
<dbReference type="EMBL" id="CAGKOT010000048">
    <property type="protein sequence ID" value="CAB5383376.1"/>
    <property type="molecule type" value="Genomic_DNA"/>
</dbReference>
<name>A0A916EDX2_9GLOM</name>
<dbReference type="OrthoDB" id="2326948at2759"/>
<dbReference type="VEuPathDB" id="FungiDB:RhiirFUN_025351"/>
<proteinExistence type="predicted"/>
<gene>
    <name evidence="1" type="ORF">CHRIB12_LOCUS18392</name>
</gene>
<reference evidence="1" key="1">
    <citation type="submission" date="2020-05" db="EMBL/GenBank/DDBJ databases">
        <authorList>
            <person name="Rincon C."/>
            <person name="Sanders R I."/>
            <person name="Robbins C."/>
            <person name="Chaturvedi A."/>
        </authorList>
    </citation>
    <scope>NUCLEOTIDE SEQUENCE</scope>
    <source>
        <strain evidence="1">CHB12</strain>
    </source>
</reference>
<evidence type="ECO:0000313" key="1">
    <source>
        <dbReference type="EMBL" id="CAB5383376.1"/>
    </source>
</evidence>